<dbReference type="InterPro" id="IPR003018">
    <property type="entry name" value="GAF"/>
</dbReference>
<evidence type="ECO:0000256" key="1">
    <source>
        <dbReference type="SAM" id="Phobius"/>
    </source>
</evidence>
<feature type="domain" description="HD-GYP" evidence="3">
    <location>
        <begin position="517"/>
        <end position="712"/>
    </location>
</feature>
<dbReference type="Gene3D" id="1.10.3210.10">
    <property type="entry name" value="Hypothetical protein af1432"/>
    <property type="match status" value="1"/>
</dbReference>
<evidence type="ECO:0000259" key="2">
    <source>
        <dbReference type="PROSITE" id="PS50885"/>
    </source>
</evidence>
<dbReference type="GO" id="GO:0016020">
    <property type="term" value="C:membrane"/>
    <property type="evidence" value="ECO:0007669"/>
    <property type="project" value="InterPro"/>
</dbReference>
<accession>H9BX67</accession>
<feature type="domain" description="HAMP" evidence="2">
    <location>
        <begin position="302"/>
        <end position="354"/>
    </location>
</feature>
<dbReference type="SMART" id="SM00065">
    <property type="entry name" value="GAF"/>
    <property type="match status" value="1"/>
</dbReference>
<dbReference type="SMART" id="SM00471">
    <property type="entry name" value="HDc"/>
    <property type="match status" value="1"/>
</dbReference>
<reference evidence="4" key="1">
    <citation type="submission" date="2011-11" db="EMBL/GenBank/DDBJ databases">
        <title>Construction and analysis of a metagenome of deep-sea sediment.</title>
        <authorList>
            <person name="Huo Y.-Y."/>
            <person name="Cheng H."/>
            <person name="Wu M."/>
        </authorList>
    </citation>
    <scope>NUCLEOTIDE SEQUENCE</scope>
</reference>
<dbReference type="EMBL" id="JQ085824">
    <property type="protein sequence ID" value="AFD03389.1"/>
    <property type="molecule type" value="Genomic_DNA"/>
</dbReference>
<dbReference type="GO" id="GO:0016787">
    <property type="term" value="F:hydrolase activity"/>
    <property type="evidence" value="ECO:0007669"/>
    <property type="project" value="UniProtKB-KW"/>
</dbReference>
<dbReference type="InterPro" id="IPR029016">
    <property type="entry name" value="GAF-like_dom_sf"/>
</dbReference>
<dbReference type="PROSITE" id="PS50885">
    <property type="entry name" value="HAMP"/>
    <property type="match status" value="1"/>
</dbReference>
<dbReference type="Pfam" id="PF00672">
    <property type="entry name" value="HAMP"/>
    <property type="match status" value="1"/>
</dbReference>
<dbReference type="PANTHER" id="PTHR43155:SF2">
    <property type="entry name" value="CYCLIC DI-GMP PHOSPHODIESTERASE PA4108"/>
    <property type="match status" value="1"/>
</dbReference>
<dbReference type="SMART" id="SM00304">
    <property type="entry name" value="HAMP"/>
    <property type="match status" value="1"/>
</dbReference>
<dbReference type="PANTHER" id="PTHR43155">
    <property type="entry name" value="CYCLIC DI-GMP PHOSPHODIESTERASE PA4108-RELATED"/>
    <property type="match status" value="1"/>
</dbReference>
<dbReference type="Gene3D" id="3.30.450.40">
    <property type="match status" value="1"/>
</dbReference>
<dbReference type="AlphaFoldDB" id="H9BX67"/>
<dbReference type="NCBIfam" id="TIGR00277">
    <property type="entry name" value="HDIG"/>
    <property type="match status" value="1"/>
</dbReference>
<feature type="transmembrane region" description="Helical" evidence="1">
    <location>
        <begin position="278"/>
        <end position="299"/>
    </location>
</feature>
<dbReference type="InterPro" id="IPR003607">
    <property type="entry name" value="HD/PDEase_dom"/>
</dbReference>
<organism evidence="4">
    <name type="scientific">uncultured bacterium W5-51b</name>
    <dbReference type="NCBI Taxonomy" id="1130999"/>
    <lineage>
        <taxon>Bacteria</taxon>
        <taxon>environmental samples</taxon>
    </lineage>
</organism>
<dbReference type="SUPFAM" id="SSF158472">
    <property type="entry name" value="HAMP domain-like"/>
    <property type="match status" value="1"/>
</dbReference>
<dbReference type="SUPFAM" id="SSF109604">
    <property type="entry name" value="HD-domain/PDEase-like"/>
    <property type="match status" value="1"/>
</dbReference>
<dbReference type="SUPFAM" id="SSF55781">
    <property type="entry name" value="GAF domain-like"/>
    <property type="match status" value="1"/>
</dbReference>
<dbReference type="GO" id="GO:0007165">
    <property type="term" value="P:signal transduction"/>
    <property type="evidence" value="ECO:0007669"/>
    <property type="project" value="InterPro"/>
</dbReference>
<sequence length="725" mass="79516">MKIETSFLRTKVARRVVALFFLCALLPSSILAVIAFRYISDNLETAGRERLEEIGRLTQDALLERLVALETTLRILASDITVRTSELPAIGSDSTLIRRFTALAVQTNDGPATALIGTPQVPVRLDEGQLQYLASEGTLLVTDVGSIAQSVPPILMGVALAPISLSSGILWAEIDAVYLMTGGEPLPRDTDLCVFDAANRARYCSRPVGRQLPEQLMAEIASRPAGEADRGHFEWSGIVDEDYLSWYQSVSLRSWGVPPWVVVVSESKATVLAGMANFWKFFIRVVFLALLVVALLSYVQIRKSMEPLVELREGTERITNRDFDTQVQVHSGDEFEDLATSFNAMAATLRKQFSALTAINNIDRAVLAALSTETILDTILGGVRSVLSSDAISVSLASANSDGPWKLVAMVSSEQEKVVRDIQISTTERNEFGANRDNLWLTGDSATRTYLDVSLFEGRGFQAFLVLPIFTKDELSGVIALAYQQKPAFSDEDLVQARQLADQVAVALSNTRLIEQLDALNVGALTALARTIDAKSSWTSGHSERVTQTSLLVGRELGLPDKELELIHRGGLLHDIGKIGVPAAILDKPGALTEDEWVVMKSHVTIGARILEPIEAYRDVIPIVLWHHEHWDGRGYPDGLVGEEIDFYARVLTVGDVYDALSCARPYRDRMPLADVIAIITKDSGTQFDPEVVKAFLAVKEQVRLESHKPVRPVYRPVVPAVSAS</sequence>
<evidence type="ECO:0000313" key="4">
    <source>
        <dbReference type="EMBL" id="AFD03389.1"/>
    </source>
</evidence>
<dbReference type="InterPro" id="IPR037522">
    <property type="entry name" value="HD_GYP_dom"/>
</dbReference>
<dbReference type="CDD" id="cd00077">
    <property type="entry name" value="HDc"/>
    <property type="match status" value="1"/>
</dbReference>
<keyword evidence="1" id="KW-0812">Transmembrane</keyword>
<dbReference type="Pfam" id="PF13487">
    <property type="entry name" value="HD_5"/>
    <property type="match status" value="1"/>
</dbReference>
<protein>
    <submittedName>
        <fullName evidence="4">Metal dependent phosphohydrolase</fullName>
    </submittedName>
</protein>
<keyword evidence="1" id="KW-1133">Transmembrane helix</keyword>
<dbReference type="InterPro" id="IPR006675">
    <property type="entry name" value="HDIG_dom"/>
</dbReference>
<evidence type="ECO:0000259" key="3">
    <source>
        <dbReference type="PROSITE" id="PS51832"/>
    </source>
</evidence>
<dbReference type="Pfam" id="PF01590">
    <property type="entry name" value="GAF"/>
    <property type="match status" value="1"/>
</dbReference>
<dbReference type="PROSITE" id="PS51832">
    <property type="entry name" value="HD_GYP"/>
    <property type="match status" value="1"/>
</dbReference>
<keyword evidence="1" id="KW-0472">Membrane</keyword>
<keyword evidence="4" id="KW-0378">Hydrolase</keyword>
<dbReference type="CDD" id="cd06225">
    <property type="entry name" value="HAMP"/>
    <property type="match status" value="1"/>
</dbReference>
<name>H9BX67_9BACT</name>
<dbReference type="InterPro" id="IPR003660">
    <property type="entry name" value="HAMP_dom"/>
</dbReference>
<proteinExistence type="predicted"/>
<dbReference type="Gene3D" id="6.10.340.10">
    <property type="match status" value="1"/>
</dbReference>